<dbReference type="Gene3D" id="2.40.160.50">
    <property type="entry name" value="membrane protein fhac: a member of the omp85/tpsb transporter family"/>
    <property type="match status" value="1"/>
</dbReference>
<keyword evidence="5" id="KW-1185">Reference proteome</keyword>
<gene>
    <name evidence="4" type="ORF">GCM10007901_06460</name>
</gene>
<evidence type="ECO:0000313" key="5">
    <source>
        <dbReference type="Proteomes" id="UP001156670"/>
    </source>
</evidence>
<evidence type="ECO:0000313" key="4">
    <source>
        <dbReference type="EMBL" id="GLQ91696.1"/>
    </source>
</evidence>
<keyword evidence="1" id="KW-0175">Coiled coil</keyword>
<reference evidence="5" key="1">
    <citation type="journal article" date="2019" name="Int. J. Syst. Evol. Microbiol.">
        <title>The Global Catalogue of Microorganisms (GCM) 10K type strain sequencing project: providing services to taxonomists for standard genome sequencing and annotation.</title>
        <authorList>
            <consortium name="The Broad Institute Genomics Platform"/>
            <consortium name="The Broad Institute Genome Sequencing Center for Infectious Disease"/>
            <person name="Wu L."/>
            <person name="Ma J."/>
        </authorList>
    </citation>
    <scope>NUCLEOTIDE SEQUENCE [LARGE SCALE GENOMIC DNA]</scope>
    <source>
        <strain evidence="5">NBRC 111980</strain>
    </source>
</reference>
<dbReference type="EMBL" id="BSOB01000005">
    <property type="protein sequence ID" value="GLQ91696.1"/>
    <property type="molecule type" value="Genomic_DNA"/>
</dbReference>
<accession>A0ABQ5XKG7</accession>
<organism evidence="4 5">
    <name type="scientific">Dyella acidisoli</name>
    <dbReference type="NCBI Taxonomy" id="1867834"/>
    <lineage>
        <taxon>Bacteria</taxon>
        <taxon>Pseudomonadati</taxon>
        <taxon>Pseudomonadota</taxon>
        <taxon>Gammaproteobacteria</taxon>
        <taxon>Lysobacterales</taxon>
        <taxon>Rhodanobacteraceae</taxon>
        <taxon>Dyella</taxon>
    </lineage>
</organism>
<feature type="domain" description="Haemolysin activator HlyB C-terminal" evidence="3">
    <location>
        <begin position="360"/>
        <end position="662"/>
    </location>
</feature>
<feature type="signal peptide" evidence="2">
    <location>
        <begin position="1"/>
        <end position="18"/>
    </location>
</feature>
<dbReference type="InterPro" id="IPR051544">
    <property type="entry name" value="TPS_OM_transporter"/>
</dbReference>
<keyword evidence="2" id="KW-0732">Signal</keyword>
<feature type="coiled-coil region" evidence="1">
    <location>
        <begin position="50"/>
        <end position="77"/>
    </location>
</feature>
<evidence type="ECO:0000256" key="2">
    <source>
        <dbReference type="SAM" id="SignalP"/>
    </source>
</evidence>
<dbReference type="PANTHER" id="PTHR34597:SF3">
    <property type="entry name" value="OUTER MEMBRANE TRANSPORTER CDIB"/>
    <property type="match status" value="1"/>
</dbReference>
<evidence type="ECO:0000256" key="1">
    <source>
        <dbReference type="SAM" id="Coils"/>
    </source>
</evidence>
<dbReference type="InterPro" id="IPR005565">
    <property type="entry name" value="Hemolysn_activator_HlyB_C"/>
</dbReference>
<feature type="chain" id="PRO_5045827714" description="Haemolysin activator HlyB C-terminal domain-containing protein" evidence="2">
    <location>
        <begin position="19"/>
        <end position="717"/>
    </location>
</feature>
<proteinExistence type="predicted"/>
<dbReference type="Pfam" id="PF03865">
    <property type="entry name" value="ShlB"/>
    <property type="match status" value="1"/>
</dbReference>
<dbReference type="PANTHER" id="PTHR34597">
    <property type="entry name" value="SLR1661 PROTEIN"/>
    <property type="match status" value="1"/>
</dbReference>
<protein>
    <recommendedName>
        <fullName evidence="3">Haemolysin activator HlyB C-terminal domain-containing protein</fullName>
    </recommendedName>
</protein>
<comment type="caution">
    <text evidence="4">The sequence shown here is derived from an EMBL/GenBank/DDBJ whole genome shotgun (WGS) entry which is preliminary data.</text>
</comment>
<evidence type="ECO:0000259" key="3">
    <source>
        <dbReference type="Pfam" id="PF03865"/>
    </source>
</evidence>
<sequence>MPALALSYGLSLATPVHAQTASSGMSTSDQRAEQELIELQANRQHDAVVLQQSTELVDRQQKDIAALRCQVAALQKQLRDNNMAPAATSSADLATPCGAGAAVASQTSRTAALVPAGVMPASNHGGFAVTPVATGQRDAAAMPDSASGSAASQSAASAVVGHIASITLAARDITRPQPGQAAVDGDGRATSNCDTTSVAVDSVPALPPLADQASADAYLASLTQSGAVSAEPGVPTTDVDGLKAKLHDFIGRPVDAALIKELTHTATKYVSAHTNNIVNVYVPPQPLRNGNLVVVLAAAKLGAIRTEGQKHISSHDLTCEVHMRQGDPVNLKTLTNDLSFLNNSPWRQVSSSFTPGAQPGDTDLILQTVDRYPLRVYGSWDNTGTALTGMDRFRAGVNWGDAFGVIGSRLDYSFTWSDTFHQLKEHSLLYTMPVGQRDTLTFTGDYSTSNIPVQDGYFNMHGKNIQAGAQWTHLLGGWFPGGSQVTGGFEYKSIGDQLLFNGATATNAVPHIYQFYTGLQIPWVDRFGSNTVNTRFTFAPGFDDSKQFNAARAGAKSDYRRLDFTYDRYVNLPYAFSLHGRFNGQWANSPLISSEQLQIAGAAAVRGYREDALLADSGYTVNLELLTPAMPVMVGGLNSQLQGVVFYDYGQGFARGAPLQNLALGVTRKTFTIASTGFGLRFNINPWLSLKSEVGWSLLGPNNRPGYIIHNAIVIAY</sequence>
<name>A0ABQ5XKG7_9GAMM</name>
<dbReference type="Proteomes" id="UP001156670">
    <property type="component" value="Unassembled WGS sequence"/>
</dbReference>